<organism evidence="1 2">
    <name type="scientific">Dermacentor silvarum</name>
    <name type="common">Tick</name>
    <dbReference type="NCBI Taxonomy" id="543639"/>
    <lineage>
        <taxon>Eukaryota</taxon>
        <taxon>Metazoa</taxon>
        <taxon>Ecdysozoa</taxon>
        <taxon>Arthropoda</taxon>
        <taxon>Chelicerata</taxon>
        <taxon>Arachnida</taxon>
        <taxon>Acari</taxon>
        <taxon>Parasitiformes</taxon>
        <taxon>Ixodida</taxon>
        <taxon>Ixodoidea</taxon>
        <taxon>Ixodidae</taxon>
        <taxon>Rhipicephalinae</taxon>
        <taxon>Dermacentor</taxon>
    </lineage>
</organism>
<evidence type="ECO:0000313" key="1">
    <source>
        <dbReference type="EMBL" id="KAH7938187.1"/>
    </source>
</evidence>
<protein>
    <submittedName>
        <fullName evidence="1">Uncharacterized protein</fullName>
    </submittedName>
</protein>
<sequence length="640" mass="70381">MVKYVDQYFPSRRSLSVSVATPRRIRIEYLLSTIAYKLAGFDVVIVHVGTNNTVDNVSVCIDQYRQLAQGIIERSPMVHVAFSAILPRELNQYCPWEAQSSWLNDSYIKINAALMQYCHECGFASLDGLMDDWPSYLSRNGAHPSHLSNKVLADYLYQEACTLSIHLERSHIQHCYKETQLPSSWTGWTQQDSTPAISGADFPPLGLHILISSQEATGSSTAPAPVWKASTAPSQRQDTNQPTRTLQGAGFSLVGGVRVRCKGSKAWGTWDSLPSPIFHGTNVPSRGKAEGRSDEPMIPGRGAGTTCVRRTRRATQKHESAPVVCSSVREGEANAREAAVPEAVSQCGDSEWKRVVSKRRRRKAAAQQKQEWSCDLYADREGKVLAATAAKFLKFASPLTAVVSQKQTRNDSGKSESASSTVSGSKVEGQASASRDATCDSFRKSGYVPLSSRHRIGHSLCALAWQRKTKSLLVARGRIRAGLGTALSSASSSSQRPTSRRMASEDAPGPNGPHAVHNVDDKRADIERVHWVPTAKNETKKNVVVQFAQRQKRDSFVKNARRKSLKCSDVGIDSRAAVFVNEHLGPELKRLLGRATARKHEVGWKHVWVREVKIFARQANGAPRIRILSGEDVAKMVSSS</sequence>
<name>A0ACB8CBA2_DERSI</name>
<gene>
    <name evidence="1" type="ORF">HPB49_021409</name>
</gene>
<evidence type="ECO:0000313" key="2">
    <source>
        <dbReference type="Proteomes" id="UP000821865"/>
    </source>
</evidence>
<keyword evidence="2" id="KW-1185">Reference proteome</keyword>
<proteinExistence type="predicted"/>
<accession>A0ACB8CBA2</accession>
<dbReference type="EMBL" id="CM023477">
    <property type="protein sequence ID" value="KAH7938187.1"/>
    <property type="molecule type" value="Genomic_DNA"/>
</dbReference>
<dbReference type="Proteomes" id="UP000821865">
    <property type="component" value="Chromosome 8"/>
</dbReference>
<reference evidence="1" key="1">
    <citation type="submission" date="2020-05" db="EMBL/GenBank/DDBJ databases">
        <title>Large-scale comparative analyses of tick genomes elucidate their genetic diversity and vector capacities.</title>
        <authorList>
            <person name="Jia N."/>
            <person name="Wang J."/>
            <person name="Shi W."/>
            <person name="Du L."/>
            <person name="Sun Y."/>
            <person name="Zhan W."/>
            <person name="Jiang J."/>
            <person name="Wang Q."/>
            <person name="Zhang B."/>
            <person name="Ji P."/>
            <person name="Sakyi L.B."/>
            <person name="Cui X."/>
            <person name="Yuan T."/>
            <person name="Jiang B."/>
            <person name="Yang W."/>
            <person name="Lam T.T.-Y."/>
            <person name="Chang Q."/>
            <person name="Ding S."/>
            <person name="Wang X."/>
            <person name="Zhu J."/>
            <person name="Ruan X."/>
            <person name="Zhao L."/>
            <person name="Wei J."/>
            <person name="Que T."/>
            <person name="Du C."/>
            <person name="Cheng J."/>
            <person name="Dai P."/>
            <person name="Han X."/>
            <person name="Huang E."/>
            <person name="Gao Y."/>
            <person name="Liu J."/>
            <person name="Shao H."/>
            <person name="Ye R."/>
            <person name="Li L."/>
            <person name="Wei W."/>
            <person name="Wang X."/>
            <person name="Wang C."/>
            <person name="Yang T."/>
            <person name="Huo Q."/>
            <person name="Li W."/>
            <person name="Guo W."/>
            <person name="Chen H."/>
            <person name="Zhou L."/>
            <person name="Ni X."/>
            <person name="Tian J."/>
            <person name="Zhou Y."/>
            <person name="Sheng Y."/>
            <person name="Liu T."/>
            <person name="Pan Y."/>
            <person name="Xia L."/>
            <person name="Li J."/>
            <person name="Zhao F."/>
            <person name="Cao W."/>
        </authorList>
    </citation>
    <scope>NUCLEOTIDE SEQUENCE</scope>
    <source>
        <strain evidence="1">Dsil-2018</strain>
    </source>
</reference>
<comment type="caution">
    <text evidence="1">The sequence shown here is derived from an EMBL/GenBank/DDBJ whole genome shotgun (WGS) entry which is preliminary data.</text>
</comment>